<feature type="transmembrane region" description="Helical" evidence="8">
    <location>
        <begin position="57"/>
        <end position="78"/>
    </location>
</feature>
<dbReference type="InterPro" id="IPR000390">
    <property type="entry name" value="Small_drug/metabolite_transptr"/>
</dbReference>
<organism evidence="9 10">
    <name type="scientific">Virgibacillus kekensis</name>
    <dbReference type="NCBI Taxonomy" id="202261"/>
    <lineage>
        <taxon>Bacteria</taxon>
        <taxon>Bacillati</taxon>
        <taxon>Bacillota</taxon>
        <taxon>Bacilli</taxon>
        <taxon>Bacillales</taxon>
        <taxon>Bacillaceae</taxon>
        <taxon>Virgibacillus</taxon>
    </lineage>
</organism>
<evidence type="ECO:0000256" key="2">
    <source>
        <dbReference type="ARBA" id="ARBA00022448"/>
    </source>
</evidence>
<accession>A0ABV9DLS0</accession>
<keyword evidence="3" id="KW-1003">Cell membrane</keyword>
<comment type="caution">
    <text evidence="9">The sequence shown here is derived from an EMBL/GenBank/DDBJ whole genome shotgun (WGS) entry which is preliminary data.</text>
</comment>
<keyword evidence="6 8" id="KW-0472">Membrane</keyword>
<dbReference type="PANTHER" id="PTHR30561:SF1">
    <property type="entry name" value="MULTIDRUG TRANSPORTER EMRE"/>
    <property type="match status" value="1"/>
</dbReference>
<keyword evidence="10" id="KW-1185">Reference proteome</keyword>
<dbReference type="InterPro" id="IPR045324">
    <property type="entry name" value="Small_multidrug_res"/>
</dbReference>
<reference evidence="10" key="1">
    <citation type="journal article" date="2019" name="Int. J. Syst. Evol. Microbiol.">
        <title>The Global Catalogue of Microorganisms (GCM) 10K type strain sequencing project: providing services to taxonomists for standard genome sequencing and annotation.</title>
        <authorList>
            <consortium name="The Broad Institute Genomics Platform"/>
            <consortium name="The Broad Institute Genome Sequencing Center for Infectious Disease"/>
            <person name="Wu L."/>
            <person name="Ma J."/>
        </authorList>
    </citation>
    <scope>NUCLEOTIDE SEQUENCE [LARGE SCALE GENOMIC DNA]</scope>
    <source>
        <strain evidence="10">CGMCC 4.7426</strain>
    </source>
</reference>
<gene>
    <name evidence="9" type="ORF">ACFO3D_16500</name>
</gene>
<evidence type="ECO:0000313" key="9">
    <source>
        <dbReference type="EMBL" id="MFC4559786.1"/>
    </source>
</evidence>
<evidence type="ECO:0000256" key="6">
    <source>
        <dbReference type="ARBA" id="ARBA00023136"/>
    </source>
</evidence>
<keyword evidence="5 8" id="KW-1133">Transmembrane helix</keyword>
<evidence type="ECO:0000256" key="4">
    <source>
        <dbReference type="ARBA" id="ARBA00022692"/>
    </source>
</evidence>
<name>A0ABV9DLS0_9BACI</name>
<evidence type="ECO:0000256" key="7">
    <source>
        <dbReference type="RuleBase" id="RU003942"/>
    </source>
</evidence>
<keyword evidence="4 7" id="KW-0812">Transmembrane</keyword>
<evidence type="ECO:0000313" key="10">
    <source>
        <dbReference type="Proteomes" id="UP001595989"/>
    </source>
</evidence>
<evidence type="ECO:0000256" key="5">
    <source>
        <dbReference type="ARBA" id="ARBA00022989"/>
    </source>
</evidence>
<dbReference type="PANTHER" id="PTHR30561">
    <property type="entry name" value="SMR FAMILY PROTON-DEPENDENT DRUG EFFLUX TRANSPORTER SUGE"/>
    <property type="match status" value="1"/>
</dbReference>
<comment type="similarity">
    <text evidence="7">Belongs to the drug/metabolite transporter (DMT) superfamily. Small multidrug resistance (SMR) (TC 2.A.7.1) family.</text>
</comment>
<keyword evidence="2" id="KW-0813">Transport</keyword>
<evidence type="ECO:0000256" key="1">
    <source>
        <dbReference type="ARBA" id="ARBA00004651"/>
    </source>
</evidence>
<dbReference type="RefSeq" id="WP_390298641.1">
    <property type="nucleotide sequence ID" value="NZ_JBHSFU010000011.1"/>
</dbReference>
<evidence type="ECO:0000256" key="3">
    <source>
        <dbReference type="ARBA" id="ARBA00022475"/>
    </source>
</evidence>
<proteinExistence type="inferred from homology"/>
<dbReference type="SUPFAM" id="SSF103481">
    <property type="entry name" value="Multidrug resistance efflux transporter EmrE"/>
    <property type="match status" value="1"/>
</dbReference>
<dbReference type="Gene3D" id="1.10.3730.20">
    <property type="match status" value="1"/>
</dbReference>
<dbReference type="Proteomes" id="UP001595989">
    <property type="component" value="Unassembled WGS sequence"/>
</dbReference>
<evidence type="ECO:0000256" key="8">
    <source>
        <dbReference type="SAM" id="Phobius"/>
    </source>
</evidence>
<protein>
    <submittedName>
        <fullName evidence="9">DMT family transporter</fullName>
    </submittedName>
</protein>
<dbReference type="Pfam" id="PF00893">
    <property type="entry name" value="Multi_Drug_Res"/>
    <property type="match status" value="1"/>
</dbReference>
<feature type="transmembrane region" description="Helical" evidence="8">
    <location>
        <begin position="84"/>
        <end position="106"/>
    </location>
</feature>
<comment type="subcellular location">
    <subcellularLocation>
        <location evidence="1 7">Cell membrane</location>
        <topology evidence="1 7">Multi-pass membrane protein</topology>
    </subcellularLocation>
</comment>
<dbReference type="EMBL" id="JBHSFU010000011">
    <property type="protein sequence ID" value="MFC4559786.1"/>
    <property type="molecule type" value="Genomic_DNA"/>
</dbReference>
<sequence>MMYLLLLMAIVVGCLGDITLKKSHGFRRKGLGFLAVIIYLFAFYLMSVIVKVLPVSVVYATWSGIGVVLAALIGVFLFKEKTNWKAVASMGVIVLGVVLLNTGGGLPHG</sequence>
<dbReference type="InterPro" id="IPR037185">
    <property type="entry name" value="EmrE-like"/>
</dbReference>
<feature type="transmembrane region" description="Helical" evidence="8">
    <location>
        <begin position="32"/>
        <end position="50"/>
    </location>
</feature>